<protein>
    <submittedName>
        <fullName evidence="3">Uncharacterized protein</fullName>
    </submittedName>
</protein>
<evidence type="ECO:0000256" key="1">
    <source>
        <dbReference type="SAM" id="Phobius"/>
    </source>
</evidence>
<sequence>MPISLKDLAGNSIPAYLKISIACLHYYKLENVDLLQGFQLVTSVFELLSLQITTTEKNEQDTCGAFISTQAFKYLFKNCVKTTFQTNIRCNTLPPLKLPHDIPLFCFEDILRIELTDHSKEVNTICSASELVNWVCSTNRRVAIDHSLVNGQVQEVMDLFIKLFFESKDVSIAHLHLLFCYNAIFVIMNLKSLLF</sequence>
<evidence type="ECO:0000313" key="3">
    <source>
        <dbReference type="WBParaSite" id="jg10484"/>
    </source>
</evidence>
<dbReference type="WBParaSite" id="jg10484">
    <property type="protein sequence ID" value="jg10484"/>
    <property type="gene ID" value="jg10484"/>
</dbReference>
<name>A0A915CLT3_9BILA</name>
<keyword evidence="1" id="KW-1133">Transmembrane helix</keyword>
<reference evidence="3" key="1">
    <citation type="submission" date="2022-11" db="UniProtKB">
        <authorList>
            <consortium name="WormBaseParasite"/>
        </authorList>
    </citation>
    <scope>IDENTIFICATION</scope>
</reference>
<keyword evidence="1" id="KW-0472">Membrane</keyword>
<feature type="transmembrane region" description="Helical" evidence="1">
    <location>
        <begin position="172"/>
        <end position="190"/>
    </location>
</feature>
<dbReference type="AlphaFoldDB" id="A0A915CLT3"/>
<keyword evidence="1" id="KW-0812">Transmembrane</keyword>
<keyword evidence="2" id="KW-1185">Reference proteome</keyword>
<accession>A0A915CLT3</accession>
<dbReference type="Proteomes" id="UP000887574">
    <property type="component" value="Unplaced"/>
</dbReference>
<organism evidence="2 3">
    <name type="scientific">Ditylenchus dipsaci</name>
    <dbReference type="NCBI Taxonomy" id="166011"/>
    <lineage>
        <taxon>Eukaryota</taxon>
        <taxon>Metazoa</taxon>
        <taxon>Ecdysozoa</taxon>
        <taxon>Nematoda</taxon>
        <taxon>Chromadorea</taxon>
        <taxon>Rhabditida</taxon>
        <taxon>Tylenchina</taxon>
        <taxon>Tylenchomorpha</taxon>
        <taxon>Sphaerularioidea</taxon>
        <taxon>Anguinidae</taxon>
        <taxon>Anguininae</taxon>
        <taxon>Ditylenchus</taxon>
    </lineage>
</organism>
<proteinExistence type="predicted"/>
<evidence type="ECO:0000313" key="2">
    <source>
        <dbReference type="Proteomes" id="UP000887574"/>
    </source>
</evidence>